<evidence type="ECO:0000313" key="3">
    <source>
        <dbReference type="Proteomes" id="UP000663760"/>
    </source>
</evidence>
<name>A0A7I8LL14_SPIIN</name>
<dbReference type="InterPro" id="IPR036249">
    <property type="entry name" value="Thioredoxin-like_sf"/>
</dbReference>
<proteinExistence type="predicted"/>
<evidence type="ECO:0000256" key="1">
    <source>
        <dbReference type="SAM" id="SignalP"/>
    </source>
</evidence>
<dbReference type="SUPFAM" id="SSF52833">
    <property type="entry name" value="Thioredoxin-like"/>
    <property type="match status" value="1"/>
</dbReference>
<sequence length="237" mass="26597">MGRTGPAPSAWSFLFFFAFSFCCRWFHRGLAGAAIPARYDGFVYPVGAPVGEDSILVEAFFDPICPDSRDAWPPLKRITLEYAPRIFLEVHPFPLPYHDNSFFSCRALHISNKLNRSTTYPLLELFFEHQEKLYNQPTRNISRESVIRRMVKLATKATGDSSQSALERGFEDLETDLAARTSFKYGCSRGVIGTPFFIVNGFPLPGAGSALDYDQWRSIIDPLVSNSSSEDEGTTTL</sequence>
<keyword evidence="1" id="KW-0732">Signal</keyword>
<dbReference type="EMBL" id="LR746281">
    <property type="protein sequence ID" value="CAA7410753.1"/>
    <property type="molecule type" value="Genomic_DNA"/>
</dbReference>
<reference evidence="2" key="1">
    <citation type="submission" date="2020-02" db="EMBL/GenBank/DDBJ databases">
        <authorList>
            <person name="Scholz U."/>
            <person name="Mascher M."/>
            <person name="Fiebig A."/>
        </authorList>
    </citation>
    <scope>NUCLEOTIDE SEQUENCE</scope>
</reference>
<gene>
    <name evidence="2" type="ORF">SI8410_18021431</name>
</gene>
<dbReference type="AlphaFoldDB" id="A0A7I8LL14"/>
<accession>A0A7I8LL14</accession>
<organism evidence="2 3">
    <name type="scientific">Spirodela intermedia</name>
    <name type="common">Intermediate duckweed</name>
    <dbReference type="NCBI Taxonomy" id="51605"/>
    <lineage>
        <taxon>Eukaryota</taxon>
        <taxon>Viridiplantae</taxon>
        <taxon>Streptophyta</taxon>
        <taxon>Embryophyta</taxon>
        <taxon>Tracheophyta</taxon>
        <taxon>Spermatophyta</taxon>
        <taxon>Magnoliopsida</taxon>
        <taxon>Liliopsida</taxon>
        <taxon>Araceae</taxon>
        <taxon>Lemnoideae</taxon>
        <taxon>Spirodela</taxon>
    </lineage>
</organism>
<dbReference type="OrthoDB" id="37297at2759"/>
<protein>
    <submittedName>
        <fullName evidence="2">Uncharacterized protein</fullName>
    </submittedName>
</protein>
<dbReference type="PANTHER" id="PTHR33875">
    <property type="entry name" value="OS09G0542200 PROTEIN"/>
    <property type="match status" value="1"/>
</dbReference>
<dbReference type="Proteomes" id="UP000663760">
    <property type="component" value="Chromosome 18"/>
</dbReference>
<evidence type="ECO:0000313" key="2">
    <source>
        <dbReference type="EMBL" id="CAA7410753.1"/>
    </source>
</evidence>
<feature type="chain" id="PRO_5029581025" evidence="1">
    <location>
        <begin position="23"/>
        <end position="237"/>
    </location>
</feature>
<feature type="signal peptide" evidence="1">
    <location>
        <begin position="1"/>
        <end position="22"/>
    </location>
</feature>
<dbReference type="PANTHER" id="PTHR33875:SF2">
    <property type="entry name" value="ACR183CP"/>
    <property type="match status" value="1"/>
</dbReference>
<keyword evidence="3" id="KW-1185">Reference proteome</keyword>
<dbReference type="CDD" id="cd02972">
    <property type="entry name" value="DsbA_family"/>
    <property type="match status" value="1"/>
</dbReference>
<dbReference type="Gene3D" id="3.40.30.10">
    <property type="entry name" value="Glutaredoxin"/>
    <property type="match status" value="1"/>
</dbReference>